<reference evidence="2 3" key="1">
    <citation type="submission" date="2016-11" db="EMBL/GenBank/DDBJ databases">
        <authorList>
            <person name="Jaros S."/>
            <person name="Januszkiewicz K."/>
            <person name="Wedrychowicz H."/>
        </authorList>
    </citation>
    <scope>NUCLEOTIDE SEQUENCE [LARGE SCALE GENOMIC DNA]</scope>
    <source>
        <strain evidence="2 3">YL228</strain>
    </source>
</reference>
<organism evidence="2 3">
    <name type="scientific">Ruminococcus flavefaciens</name>
    <dbReference type="NCBI Taxonomy" id="1265"/>
    <lineage>
        <taxon>Bacteria</taxon>
        <taxon>Bacillati</taxon>
        <taxon>Bacillota</taxon>
        <taxon>Clostridia</taxon>
        <taxon>Eubacteriales</taxon>
        <taxon>Oscillospiraceae</taxon>
        <taxon>Ruminococcus</taxon>
    </lineage>
</organism>
<name>A0A1K1MUR5_RUMFL</name>
<sequence length="155" mass="17193">MKKQFFCICAAAALAVCGASCGSRPVSNSGIKASVETVNNLSMNELKTNTTGKWETAREYLDGREIDKTEINCSRYELAADGSGFWWDADGNKQQVSWEVTSDGGVRLLYEEMGELTEYYDYMGCDLVMKKQTNEGTLDIYLAKVTKFTEKGAET</sequence>
<dbReference type="Proteomes" id="UP000183461">
    <property type="component" value="Unassembled WGS sequence"/>
</dbReference>
<dbReference type="EMBL" id="FPIP01000003">
    <property type="protein sequence ID" value="SFW26930.1"/>
    <property type="molecule type" value="Genomic_DNA"/>
</dbReference>
<evidence type="ECO:0000256" key="1">
    <source>
        <dbReference type="SAM" id="SignalP"/>
    </source>
</evidence>
<protein>
    <recommendedName>
        <fullName evidence="4">Lipocalin-like domain-containing protein</fullName>
    </recommendedName>
</protein>
<keyword evidence="1" id="KW-0732">Signal</keyword>
<feature type="chain" id="PRO_5039610619" description="Lipocalin-like domain-containing protein" evidence="1">
    <location>
        <begin position="23"/>
        <end position="155"/>
    </location>
</feature>
<gene>
    <name evidence="2" type="ORF">SAMN02910280_1400</name>
</gene>
<proteinExistence type="predicted"/>
<dbReference type="AlphaFoldDB" id="A0A1K1MUR5"/>
<dbReference type="RefSeq" id="WP_072299750.1">
    <property type="nucleotide sequence ID" value="NZ_FPIP01000003.1"/>
</dbReference>
<accession>A0A1K1MUR5</accession>
<feature type="signal peptide" evidence="1">
    <location>
        <begin position="1"/>
        <end position="22"/>
    </location>
</feature>
<evidence type="ECO:0000313" key="2">
    <source>
        <dbReference type="EMBL" id="SFW26930.1"/>
    </source>
</evidence>
<evidence type="ECO:0008006" key="4">
    <source>
        <dbReference type="Google" id="ProtNLM"/>
    </source>
</evidence>
<evidence type="ECO:0000313" key="3">
    <source>
        <dbReference type="Proteomes" id="UP000183461"/>
    </source>
</evidence>